<protein>
    <submittedName>
        <fullName evidence="1">Uncharacterized protein</fullName>
    </submittedName>
</protein>
<organism evidence="1 2">
    <name type="scientific">Streblomastix strix</name>
    <dbReference type="NCBI Taxonomy" id="222440"/>
    <lineage>
        <taxon>Eukaryota</taxon>
        <taxon>Metamonada</taxon>
        <taxon>Preaxostyla</taxon>
        <taxon>Oxymonadida</taxon>
        <taxon>Streblomastigidae</taxon>
        <taxon>Streblomastix</taxon>
    </lineage>
</organism>
<name>A0A5J4WAW0_9EUKA</name>
<accession>A0A5J4WAW0</accession>
<gene>
    <name evidence="1" type="ORF">EZS28_012965</name>
</gene>
<reference evidence="1 2" key="1">
    <citation type="submission" date="2019-03" db="EMBL/GenBank/DDBJ databases">
        <title>Single cell metagenomics reveals metabolic interactions within the superorganism composed of flagellate Streblomastix strix and complex community of Bacteroidetes bacteria on its surface.</title>
        <authorList>
            <person name="Treitli S.C."/>
            <person name="Kolisko M."/>
            <person name="Husnik F."/>
            <person name="Keeling P."/>
            <person name="Hampl V."/>
        </authorList>
    </citation>
    <scope>NUCLEOTIDE SEQUENCE [LARGE SCALE GENOMIC DNA]</scope>
    <source>
        <strain evidence="1">ST1C</strain>
    </source>
</reference>
<comment type="caution">
    <text evidence="1">The sequence shown here is derived from an EMBL/GenBank/DDBJ whole genome shotgun (WGS) entry which is preliminary data.</text>
</comment>
<dbReference type="Proteomes" id="UP000324800">
    <property type="component" value="Unassembled WGS sequence"/>
</dbReference>
<dbReference type="EMBL" id="SNRW01002858">
    <property type="protein sequence ID" value="KAA6391509.1"/>
    <property type="molecule type" value="Genomic_DNA"/>
</dbReference>
<evidence type="ECO:0000313" key="2">
    <source>
        <dbReference type="Proteomes" id="UP000324800"/>
    </source>
</evidence>
<dbReference type="AlphaFoldDB" id="A0A5J4WAW0"/>
<sequence>MEQLEGLVKENLQFTRRSELSELGFTQGLALQIRNAQYEFDKAKKEALNEANKANIWYLRTVERIIQSEVGVDPDLTRPKLSVIPNKVEETECDTVVTIDRINILDSSELTL</sequence>
<proteinExistence type="predicted"/>
<evidence type="ECO:0000313" key="1">
    <source>
        <dbReference type="EMBL" id="KAA6391509.1"/>
    </source>
</evidence>